<name>A0A1V6NWA0_PENPO</name>
<feature type="site" description="Transition state stabilizer" evidence="12">
    <location>
        <position position="156"/>
    </location>
</feature>
<evidence type="ECO:0000256" key="11">
    <source>
        <dbReference type="PIRSR" id="PIRSR604808-2"/>
    </source>
</evidence>
<feature type="compositionally biased region" description="Polar residues" evidence="14">
    <location>
        <begin position="82"/>
        <end position="93"/>
    </location>
</feature>
<evidence type="ECO:0000256" key="14">
    <source>
        <dbReference type="SAM" id="MobiDB-lite"/>
    </source>
</evidence>
<dbReference type="PROSITE" id="PS51435">
    <property type="entry name" value="AP_NUCLEASE_F1_4"/>
    <property type="match status" value="1"/>
</dbReference>
<evidence type="ECO:0000259" key="15">
    <source>
        <dbReference type="PROSITE" id="PS51999"/>
    </source>
</evidence>
<evidence type="ECO:0000256" key="9">
    <source>
        <dbReference type="ARBA" id="ARBA00023242"/>
    </source>
</evidence>
<feature type="binding site" evidence="11">
    <location>
        <position position="156"/>
    </location>
    <ligand>
        <name>Mg(2+)</name>
        <dbReference type="ChEBI" id="CHEBI:18420"/>
        <label>1</label>
    </ligand>
</feature>
<feature type="active site" evidence="10">
    <location>
        <position position="115"/>
    </location>
</feature>
<feature type="compositionally biased region" description="Polar residues" evidence="14">
    <location>
        <begin position="364"/>
        <end position="397"/>
    </location>
</feature>
<dbReference type="GO" id="GO:0008270">
    <property type="term" value="F:zinc ion binding"/>
    <property type="evidence" value="ECO:0007669"/>
    <property type="project" value="UniProtKB-KW"/>
</dbReference>
<evidence type="ECO:0000256" key="5">
    <source>
        <dbReference type="ARBA" id="ARBA00022771"/>
    </source>
</evidence>
<dbReference type="PANTHER" id="PTHR22748:SF4">
    <property type="entry name" value="DNA-(APURINIC OR APYRIMIDINIC SITE) ENDONUCLEASE 2"/>
    <property type="match status" value="1"/>
</dbReference>
<feature type="compositionally biased region" description="Polar residues" evidence="14">
    <location>
        <begin position="467"/>
        <end position="484"/>
    </location>
</feature>
<dbReference type="GO" id="GO:0005634">
    <property type="term" value="C:nucleus"/>
    <property type="evidence" value="ECO:0007669"/>
    <property type="project" value="TreeGrafter"/>
</dbReference>
<reference evidence="17" key="1">
    <citation type="journal article" date="2017" name="Nat. Microbiol.">
        <title>Global analysis of biosynthetic gene clusters reveals vast potential of secondary metabolite production in Penicillium species.</title>
        <authorList>
            <person name="Nielsen J.C."/>
            <person name="Grijseels S."/>
            <person name="Prigent S."/>
            <person name="Ji B."/>
            <person name="Dainat J."/>
            <person name="Nielsen K.F."/>
            <person name="Frisvad J.C."/>
            <person name="Workman M."/>
            <person name="Nielsen J."/>
        </authorList>
    </citation>
    <scope>NUCLEOTIDE SEQUENCE [LARGE SCALE GENOMIC DNA]</scope>
    <source>
        <strain evidence="17">IBT 4502</strain>
    </source>
</reference>
<keyword evidence="17" id="KW-1185">Reference proteome</keyword>
<comment type="caution">
    <text evidence="16">The sequence shown here is derived from an EMBL/GenBank/DDBJ whole genome shotgun (WGS) entry which is preliminary data.</text>
</comment>
<feature type="compositionally biased region" description="Polar residues" evidence="14">
    <location>
        <begin position="417"/>
        <end position="431"/>
    </location>
</feature>
<dbReference type="SUPFAM" id="SSF56219">
    <property type="entry name" value="DNase I-like"/>
    <property type="match status" value="1"/>
</dbReference>
<organism evidence="16 17">
    <name type="scientific">Penicillium polonicum</name>
    <dbReference type="NCBI Taxonomy" id="60169"/>
    <lineage>
        <taxon>Eukaryota</taxon>
        <taxon>Fungi</taxon>
        <taxon>Dikarya</taxon>
        <taxon>Ascomycota</taxon>
        <taxon>Pezizomycotina</taxon>
        <taxon>Eurotiomycetes</taxon>
        <taxon>Eurotiomycetidae</taxon>
        <taxon>Eurotiales</taxon>
        <taxon>Aspergillaceae</taxon>
        <taxon>Penicillium</taxon>
    </lineage>
</organism>
<dbReference type="InterPro" id="IPR004808">
    <property type="entry name" value="AP_endonuc_1"/>
</dbReference>
<evidence type="ECO:0000256" key="2">
    <source>
        <dbReference type="ARBA" id="ARBA00007092"/>
    </source>
</evidence>
<dbReference type="GO" id="GO:0008081">
    <property type="term" value="F:phosphoric diester hydrolase activity"/>
    <property type="evidence" value="ECO:0007669"/>
    <property type="project" value="TreeGrafter"/>
</dbReference>
<comment type="cofactor">
    <cofactor evidence="11">
        <name>Mg(2+)</name>
        <dbReference type="ChEBI" id="CHEBI:18420"/>
    </cofactor>
    <cofactor evidence="11">
        <name>Mn(2+)</name>
        <dbReference type="ChEBI" id="CHEBI:29035"/>
    </cofactor>
    <text evidence="11">Probably binds two magnesium or manganese ions per subunit.</text>
</comment>
<feature type="region of interest" description="Disordered" evidence="14">
    <location>
        <begin position="364"/>
        <end position="431"/>
    </location>
</feature>
<evidence type="ECO:0000256" key="10">
    <source>
        <dbReference type="PIRSR" id="PIRSR604808-1"/>
    </source>
</evidence>
<evidence type="ECO:0000256" key="8">
    <source>
        <dbReference type="ARBA" id="ARBA00022842"/>
    </source>
</evidence>
<dbReference type="Gene3D" id="3.60.10.10">
    <property type="entry name" value="Endonuclease/exonuclease/phosphatase"/>
    <property type="match status" value="1"/>
</dbReference>
<evidence type="ECO:0000256" key="12">
    <source>
        <dbReference type="PIRSR" id="PIRSR604808-3"/>
    </source>
</evidence>
<evidence type="ECO:0000256" key="13">
    <source>
        <dbReference type="PROSITE-ProRule" id="PRU01343"/>
    </source>
</evidence>
<proteinExistence type="inferred from homology"/>
<keyword evidence="9" id="KW-0539">Nucleus</keyword>
<keyword evidence="11" id="KW-0464">Manganese</keyword>
<keyword evidence="4 11" id="KW-0479">Metal-binding</keyword>
<protein>
    <recommendedName>
        <fullName evidence="3">DNA-(apurinic or apyrimidinic site) endonuclease 2</fullName>
    </recommendedName>
</protein>
<feature type="region of interest" description="Disordered" evidence="14">
    <location>
        <begin position="44"/>
        <end position="93"/>
    </location>
</feature>
<dbReference type="EMBL" id="MDYM01000002">
    <property type="protein sequence ID" value="OQD68910.1"/>
    <property type="molecule type" value="Genomic_DNA"/>
</dbReference>
<dbReference type="PROSITE" id="PS00728">
    <property type="entry name" value="AP_NUCLEASE_F1_3"/>
    <property type="match status" value="1"/>
</dbReference>
<comment type="similarity">
    <text evidence="2">Belongs to the DNA repair enzymes AP/ExoA family.</text>
</comment>
<feature type="active site" description="Proton acceptor" evidence="10">
    <location>
        <position position="272"/>
    </location>
</feature>
<dbReference type="GO" id="GO:0006284">
    <property type="term" value="P:base-excision repair"/>
    <property type="evidence" value="ECO:0007669"/>
    <property type="project" value="TreeGrafter"/>
</dbReference>
<evidence type="ECO:0000256" key="3">
    <source>
        <dbReference type="ARBA" id="ARBA00013541"/>
    </source>
</evidence>
<keyword evidence="7" id="KW-0862">Zinc</keyword>
<dbReference type="FunFam" id="3.60.10.10:FF:000079">
    <property type="entry name" value="DNA-(apurinic or apyrimidinic site) lyase"/>
    <property type="match status" value="1"/>
</dbReference>
<evidence type="ECO:0000313" key="16">
    <source>
        <dbReference type="EMBL" id="OQD68910.1"/>
    </source>
</evidence>
<dbReference type="PROSITE" id="PS51999">
    <property type="entry name" value="ZF_GRF"/>
    <property type="match status" value="1"/>
</dbReference>
<dbReference type="InterPro" id="IPR036691">
    <property type="entry name" value="Endo/exonu/phosph_ase_sf"/>
</dbReference>
<dbReference type="InterPro" id="IPR020848">
    <property type="entry name" value="AP_endonuclease_F1_CS"/>
</dbReference>
<evidence type="ECO:0000313" key="17">
    <source>
        <dbReference type="Proteomes" id="UP000191408"/>
    </source>
</evidence>
<dbReference type="GO" id="GO:0008311">
    <property type="term" value="F:double-stranded DNA 3'-5' DNA exonuclease activity"/>
    <property type="evidence" value="ECO:0007669"/>
    <property type="project" value="TreeGrafter"/>
</dbReference>
<keyword evidence="5 13" id="KW-0863">Zinc-finger</keyword>
<dbReference type="GO" id="GO:0003677">
    <property type="term" value="F:DNA binding"/>
    <property type="evidence" value="ECO:0007669"/>
    <property type="project" value="InterPro"/>
</dbReference>
<feature type="active site" description="Proton donor/acceptor" evidence="10">
    <location>
        <position position="154"/>
    </location>
</feature>
<evidence type="ECO:0000256" key="1">
    <source>
        <dbReference type="ARBA" id="ARBA00001936"/>
    </source>
</evidence>
<feature type="site" description="Interaction with DNA substrate" evidence="12">
    <location>
        <position position="272"/>
    </location>
</feature>
<feature type="binding site" evidence="11">
    <location>
        <position position="271"/>
    </location>
    <ligand>
        <name>Mg(2+)</name>
        <dbReference type="ChEBI" id="CHEBI:18420"/>
        <label>1</label>
    </ligand>
</feature>
<dbReference type="Pfam" id="PF03372">
    <property type="entry name" value="Exo_endo_phos"/>
    <property type="match status" value="1"/>
</dbReference>
<dbReference type="OrthoDB" id="391817at2759"/>
<keyword evidence="6" id="KW-0378">Hydrolase</keyword>
<feature type="binding site" evidence="11">
    <location>
        <position position="272"/>
    </location>
    <ligand>
        <name>Mg(2+)</name>
        <dbReference type="ChEBI" id="CHEBI:18420"/>
        <label>1</label>
    </ligand>
</feature>
<comment type="cofactor">
    <cofactor evidence="1">
        <name>Mn(2+)</name>
        <dbReference type="ChEBI" id="CHEBI:29035"/>
    </cofactor>
</comment>
<dbReference type="AlphaFoldDB" id="A0A1V6NWA0"/>
<gene>
    <name evidence="16" type="ORF">PENPOL_c002G03740</name>
</gene>
<feature type="region of interest" description="Disordered" evidence="14">
    <location>
        <begin position="447"/>
        <end position="486"/>
    </location>
</feature>
<sequence length="595" mass="65434">MGFRITTWNGYSGVVIYTRNATCSSIRAEEGITGVLCPPKSSTSFRSLPEEQQVGGYPTSDQLSRPAMNPEGPDSEEEQEDVSSTPDTTIDASTLDSEGRCVILEFPAFVLIGVYCPAYRDESRDTFRMDFLNVLDSRIRNLTAMGKNVVVAGDINISKQAIDAAHGIEAIRKGTMTEDEFISAPSRRLFNHLISDGVVIGERDEGREHPVLFDVCRSFHPDRTGMYTCWDQKLNARPGNYGSRIDYVLCSLGMQDWFSDSNIQEGLMGSDHCPVYAIIKESVNQPEGEVNIRDILNPPGMFNCGKRQQDYSNECALPASGRLLPEFDVDKRRSIKDMFARKPASIPSGSVELAATLANKPATQVTESTATHTTFGSADSARNGSTRIAERNQTPQIVSRKRSQPLPTTFAKRPKSTALTSPGISTAGQKTLTGFFKPKSVDVYEATRSPMASPGPSTPLLNRKPSETPQDQGTALGINSQPPGSQEDIIRKEADTSTEWPTASKFVDDTIIDPIVSKQDWSKLFTKKPVPPCDGHQEPCISLTTKKPGMNRGRSFWICPRPLGPSGEKEKGTQWRCPTFIWASDWNSPVATQEQ</sequence>
<dbReference type="InterPro" id="IPR005135">
    <property type="entry name" value="Endo/exonuclease/phosphatase"/>
</dbReference>
<feature type="domain" description="GRF-type" evidence="15">
    <location>
        <begin position="533"/>
        <end position="586"/>
    </location>
</feature>
<dbReference type="PANTHER" id="PTHR22748">
    <property type="entry name" value="AP ENDONUCLEASE"/>
    <property type="match status" value="1"/>
</dbReference>
<evidence type="ECO:0000256" key="7">
    <source>
        <dbReference type="ARBA" id="ARBA00022833"/>
    </source>
</evidence>
<dbReference type="STRING" id="60169.A0A1V6NWA0"/>
<evidence type="ECO:0000256" key="6">
    <source>
        <dbReference type="ARBA" id="ARBA00022801"/>
    </source>
</evidence>
<dbReference type="GO" id="GO:0003906">
    <property type="term" value="F:DNA-(apurinic or apyrimidinic site) endonuclease activity"/>
    <property type="evidence" value="ECO:0007669"/>
    <property type="project" value="TreeGrafter"/>
</dbReference>
<feature type="binding site" evidence="11">
    <location>
        <position position="154"/>
    </location>
    <ligand>
        <name>Mg(2+)</name>
        <dbReference type="ChEBI" id="CHEBI:18420"/>
        <label>1</label>
    </ligand>
</feature>
<dbReference type="InterPro" id="IPR010666">
    <property type="entry name" value="Znf_GRF"/>
</dbReference>
<accession>A0A1V6NWA0</accession>
<feature type="site" description="Important for catalytic activity" evidence="12">
    <location>
        <position position="246"/>
    </location>
</feature>
<evidence type="ECO:0000256" key="4">
    <source>
        <dbReference type="ARBA" id="ARBA00022723"/>
    </source>
</evidence>
<dbReference type="Proteomes" id="UP000191408">
    <property type="component" value="Unassembled WGS sequence"/>
</dbReference>
<keyword evidence="8 11" id="KW-0460">Magnesium</keyword>